<dbReference type="CDD" id="cd18098">
    <property type="entry name" value="SpoU-like"/>
    <property type="match status" value="1"/>
</dbReference>
<dbReference type="RefSeq" id="WP_379070296.1">
    <property type="nucleotide sequence ID" value="NZ_JBHTIT010000001.1"/>
</dbReference>
<dbReference type="GO" id="GO:0008168">
    <property type="term" value="F:methyltransferase activity"/>
    <property type="evidence" value="ECO:0007669"/>
    <property type="project" value="UniProtKB-KW"/>
</dbReference>
<keyword evidence="2 6" id="KW-0489">Methyltransferase</keyword>
<keyword evidence="3" id="KW-0808">Transferase</keyword>
<evidence type="ECO:0000313" key="6">
    <source>
        <dbReference type="EMBL" id="MFD0950012.1"/>
    </source>
</evidence>
<dbReference type="InterPro" id="IPR029028">
    <property type="entry name" value="Alpha/beta_knot_MTases"/>
</dbReference>
<dbReference type="GO" id="GO:0032259">
    <property type="term" value="P:methylation"/>
    <property type="evidence" value="ECO:0007669"/>
    <property type="project" value="UniProtKB-KW"/>
</dbReference>
<evidence type="ECO:0000313" key="7">
    <source>
        <dbReference type="Proteomes" id="UP001597044"/>
    </source>
</evidence>
<reference evidence="7" key="1">
    <citation type="journal article" date="2019" name="Int. J. Syst. Evol. Microbiol.">
        <title>The Global Catalogue of Microorganisms (GCM) 10K type strain sequencing project: providing services to taxonomists for standard genome sequencing and annotation.</title>
        <authorList>
            <consortium name="The Broad Institute Genomics Platform"/>
            <consortium name="The Broad Institute Genome Sequencing Center for Infectious Disease"/>
            <person name="Wu L."/>
            <person name="Ma J."/>
        </authorList>
    </citation>
    <scope>NUCLEOTIDE SEQUENCE [LARGE SCALE GENOMIC DNA]</scope>
    <source>
        <strain evidence="7">CCUG 63419</strain>
    </source>
</reference>
<dbReference type="InterPro" id="IPR004384">
    <property type="entry name" value="RNA_MeTrfase_TrmJ/LasT"/>
</dbReference>
<dbReference type="EMBL" id="JBHTIT010000001">
    <property type="protein sequence ID" value="MFD0950012.1"/>
    <property type="molecule type" value="Genomic_DNA"/>
</dbReference>
<evidence type="ECO:0000256" key="1">
    <source>
        <dbReference type="ARBA" id="ARBA00007228"/>
    </source>
</evidence>
<evidence type="ECO:0000256" key="3">
    <source>
        <dbReference type="ARBA" id="ARBA00022679"/>
    </source>
</evidence>
<dbReference type="InterPro" id="IPR029026">
    <property type="entry name" value="tRNA_m1G_MTases_N"/>
</dbReference>
<keyword evidence="4" id="KW-0949">S-adenosyl-L-methionine</keyword>
<comment type="similarity">
    <text evidence="1">Belongs to the class IV-like SAM-binding methyltransferase superfamily. RNA methyltransferase TrmH family.</text>
</comment>
<dbReference type="PANTHER" id="PTHR42786">
    <property type="entry name" value="TRNA/RRNA METHYLTRANSFERASE"/>
    <property type="match status" value="1"/>
</dbReference>
<dbReference type="PANTHER" id="PTHR42786:SF6">
    <property type="entry name" value="TRNA_RRNA METHYLTRANSFERASE SPOU TYPE DOMAIN-CONTAINING PROTEIN"/>
    <property type="match status" value="1"/>
</dbReference>
<proteinExistence type="inferred from homology"/>
<feature type="domain" description="tRNA/rRNA methyltransferase SpoU type" evidence="5">
    <location>
        <begin position="19"/>
        <end position="154"/>
    </location>
</feature>
<sequence>MSLAADAESVPKQVSGFVAIGLENPKTPDNVGSVLRAVGCFNAQAVYYTGQRYDIAAKHHTDTKNVQQRVTLARTDHWSALKAQLPEGTKIVCVELALGAMSLPEFEHPERALYVFGPEDGSLPKSVVSEADAVVYIPTIGCLNLAATVNVLLYDRLLKRGLSDEMKTGDELILASRDNRNRLKV</sequence>
<dbReference type="Pfam" id="PF00588">
    <property type="entry name" value="SpoU_methylase"/>
    <property type="match status" value="1"/>
</dbReference>
<accession>A0ABW3HGK0</accession>
<dbReference type="InterPro" id="IPR001537">
    <property type="entry name" value="SpoU_MeTrfase"/>
</dbReference>
<name>A0ABW3HGK0_9GAMM</name>
<evidence type="ECO:0000256" key="4">
    <source>
        <dbReference type="ARBA" id="ARBA00022691"/>
    </source>
</evidence>
<protein>
    <submittedName>
        <fullName evidence="6">RNA methyltransferase</fullName>
    </submittedName>
</protein>
<comment type="caution">
    <text evidence="6">The sequence shown here is derived from an EMBL/GenBank/DDBJ whole genome shotgun (WGS) entry which is preliminary data.</text>
</comment>
<dbReference type="Proteomes" id="UP001597044">
    <property type="component" value="Unassembled WGS sequence"/>
</dbReference>
<dbReference type="Gene3D" id="3.40.1280.10">
    <property type="match status" value="1"/>
</dbReference>
<keyword evidence="7" id="KW-1185">Reference proteome</keyword>
<evidence type="ECO:0000259" key="5">
    <source>
        <dbReference type="Pfam" id="PF00588"/>
    </source>
</evidence>
<organism evidence="6 7">
    <name type="scientific">Paraperlucidibaca wandonensis</name>
    <dbReference type="NCBI Taxonomy" id="1268273"/>
    <lineage>
        <taxon>Bacteria</taxon>
        <taxon>Pseudomonadati</taxon>
        <taxon>Pseudomonadota</taxon>
        <taxon>Gammaproteobacteria</taxon>
        <taxon>Moraxellales</taxon>
        <taxon>Moraxellaceae</taxon>
        <taxon>Paraperlucidibaca</taxon>
    </lineage>
</organism>
<dbReference type="SUPFAM" id="SSF75217">
    <property type="entry name" value="alpha/beta knot"/>
    <property type="match status" value="1"/>
</dbReference>
<evidence type="ECO:0000256" key="2">
    <source>
        <dbReference type="ARBA" id="ARBA00022603"/>
    </source>
</evidence>
<gene>
    <name evidence="6" type="ORF">ACFQ0F_06360</name>
</gene>